<dbReference type="InterPro" id="IPR029021">
    <property type="entry name" value="Prot-tyrosine_phosphatase-like"/>
</dbReference>
<dbReference type="GO" id="GO:0004484">
    <property type="term" value="F:mRNA guanylyltransferase activity"/>
    <property type="evidence" value="ECO:0007669"/>
    <property type="project" value="TreeGrafter"/>
</dbReference>
<evidence type="ECO:0000313" key="5">
    <source>
        <dbReference type="EMBL" id="KAJ5084628.1"/>
    </source>
</evidence>
<dbReference type="InterPro" id="IPR020422">
    <property type="entry name" value="TYR_PHOSPHATASE_DUAL_dom"/>
</dbReference>
<evidence type="ECO:0000313" key="6">
    <source>
        <dbReference type="Proteomes" id="UP001141434"/>
    </source>
</evidence>
<protein>
    <recommendedName>
        <fullName evidence="4">Tyrosine specific protein phosphatases domain-containing protein</fullName>
    </recommendedName>
</protein>
<dbReference type="OrthoDB" id="428974at2759"/>
<feature type="region of interest" description="Disordered" evidence="3">
    <location>
        <begin position="469"/>
        <end position="489"/>
    </location>
</feature>
<dbReference type="Pfam" id="PF00561">
    <property type="entry name" value="Abhydrolase_1"/>
    <property type="match status" value="1"/>
</dbReference>
<accession>A0A9W9JWX7</accession>
<dbReference type="SUPFAM" id="SSF53474">
    <property type="entry name" value="alpha/beta-Hydrolases"/>
    <property type="match status" value="1"/>
</dbReference>
<dbReference type="GO" id="GO:0004721">
    <property type="term" value="F:phosphoprotein phosphatase activity"/>
    <property type="evidence" value="ECO:0007669"/>
    <property type="project" value="UniProtKB-KW"/>
</dbReference>
<dbReference type="InterPro" id="IPR029058">
    <property type="entry name" value="AB_hydrolase_fold"/>
</dbReference>
<organism evidence="5 6">
    <name type="scientific">Penicillium alfredii</name>
    <dbReference type="NCBI Taxonomy" id="1506179"/>
    <lineage>
        <taxon>Eukaryota</taxon>
        <taxon>Fungi</taxon>
        <taxon>Dikarya</taxon>
        <taxon>Ascomycota</taxon>
        <taxon>Pezizomycotina</taxon>
        <taxon>Eurotiomycetes</taxon>
        <taxon>Eurotiomycetidae</taxon>
        <taxon>Eurotiales</taxon>
        <taxon>Aspergillaceae</taxon>
        <taxon>Penicillium</taxon>
    </lineage>
</organism>
<dbReference type="PANTHER" id="PTHR10367:SF25">
    <property type="entry name" value="DUAL SPECIFICITY PHOSPHATASE CATALYTIC DOMAIN PROTEIN (AFU_ORTHOLOGUE AFUA_1G03540)"/>
    <property type="match status" value="1"/>
</dbReference>
<gene>
    <name evidence="5" type="ORF">NUU61_009207</name>
</gene>
<dbReference type="Pfam" id="PF00782">
    <property type="entry name" value="DSPc"/>
    <property type="match status" value="1"/>
</dbReference>
<dbReference type="InterPro" id="IPR051029">
    <property type="entry name" value="mRNA_Capping_Enz/RNA_Phosphat"/>
</dbReference>
<dbReference type="GeneID" id="81398901"/>
<dbReference type="PROSITE" id="PS00383">
    <property type="entry name" value="TYR_PHOSPHATASE_1"/>
    <property type="match status" value="1"/>
</dbReference>
<dbReference type="AlphaFoldDB" id="A0A9W9JWX7"/>
<keyword evidence="6" id="KW-1185">Reference proteome</keyword>
<evidence type="ECO:0000256" key="3">
    <source>
        <dbReference type="SAM" id="MobiDB-lite"/>
    </source>
</evidence>
<feature type="compositionally biased region" description="Low complexity" evidence="3">
    <location>
        <begin position="105"/>
        <end position="114"/>
    </location>
</feature>
<reference evidence="5" key="1">
    <citation type="submission" date="2022-11" db="EMBL/GenBank/DDBJ databases">
        <authorList>
            <person name="Petersen C."/>
        </authorList>
    </citation>
    <scope>NUCLEOTIDE SEQUENCE</scope>
    <source>
        <strain evidence="5">IBT 34128</strain>
    </source>
</reference>
<evidence type="ECO:0000259" key="4">
    <source>
        <dbReference type="PROSITE" id="PS50056"/>
    </source>
</evidence>
<dbReference type="SMART" id="SM00195">
    <property type="entry name" value="DSPc"/>
    <property type="match status" value="1"/>
</dbReference>
<dbReference type="GO" id="GO:0006370">
    <property type="term" value="P:7-methylguanosine mRNA capping"/>
    <property type="evidence" value="ECO:0007669"/>
    <property type="project" value="TreeGrafter"/>
</dbReference>
<keyword evidence="2" id="KW-0904">Protein phosphatase</keyword>
<dbReference type="PROSITE" id="PS50056">
    <property type="entry name" value="TYR_PHOSPHATASE_2"/>
    <property type="match status" value="1"/>
</dbReference>
<dbReference type="InterPro" id="IPR000387">
    <property type="entry name" value="Tyr_Pase_dom"/>
</dbReference>
<name>A0A9W9JWX7_9EURO</name>
<feature type="compositionally biased region" description="Polar residues" evidence="3">
    <location>
        <begin position="127"/>
        <end position="137"/>
    </location>
</feature>
<dbReference type="InterPro" id="IPR000073">
    <property type="entry name" value="AB_hydrolase_1"/>
</dbReference>
<dbReference type="FunFam" id="3.40.50.1820:FF:000273">
    <property type="entry name" value="Dual specificity phosphatase catalytic domain protein"/>
    <property type="match status" value="1"/>
</dbReference>
<dbReference type="GO" id="GO:0072330">
    <property type="term" value="P:monocarboxylic acid biosynthetic process"/>
    <property type="evidence" value="ECO:0007669"/>
    <property type="project" value="UniProtKB-ARBA"/>
</dbReference>
<comment type="caution">
    <text evidence="5">The sequence shown here is derived from an EMBL/GenBank/DDBJ whole genome shotgun (WGS) entry which is preliminary data.</text>
</comment>
<dbReference type="Gene3D" id="3.40.50.1820">
    <property type="entry name" value="alpha/beta hydrolase"/>
    <property type="match status" value="1"/>
</dbReference>
<feature type="region of interest" description="Disordered" evidence="3">
    <location>
        <begin position="96"/>
        <end position="158"/>
    </location>
</feature>
<dbReference type="SUPFAM" id="SSF52799">
    <property type="entry name" value="(Phosphotyrosine protein) phosphatases II"/>
    <property type="match status" value="1"/>
</dbReference>
<feature type="domain" description="Tyrosine specific protein phosphatases" evidence="4">
    <location>
        <begin position="665"/>
        <end position="734"/>
    </location>
</feature>
<evidence type="ECO:0000256" key="2">
    <source>
        <dbReference type="ARBA" id="ARBA00022912"/>
    </source>
</evidence>
<dbReference type="Gene3D" id="3.90.190.10">
    <property type="entry name" value="Protein tyrosine phosphatase superfamily"/>
    <property type="match status" value="1"/>
</dbReference>
<reference evidence="5" key="2">
    <citation type="journal article" date="2023" name="IMA Fungus">
        <title>Comparative genomic study of the Penicillium genus elucidates a diverse pangenome and 15 lateral gene transfer events.</title>
        <authorList>
            <person name="Petersen C."/>
            <person name="Sorensen T."/>
            <person name="Nielsen M.R."/>
            <person name="Sondergaard T.E."/>
            <person name="Sorensen J.L."/>
            <person name="Fitzpatrick D.A."/>
            <person name="Frisvad J.C."/>
            <person name="Nielsen K.L."/>
        </authorList>
    </citation>
    <scope>NUCLEOTIDE SEQUENCE</scope>
    <source>
        <strain evidence="5">IBT 34128</strain>
    </source>
</reference>
<sequence length="760" mass="84252">MGPDGSPNSLSTLYDSLTSHAYPRSGVAAIIRFFHSVRAAAQQATFTSFVNDLRTLYRNDTVNWGQVVFLTTCAITMVGCGLLSSLARRRRSLQTARSSLRKSSTKSSKTLTSSSDDDYEDEDYDSNGSLHHGTNPNYKPDDEWSSRPQQQTSDGAWVSNSFGRPLANSLPAFKTDPGLLKKYTSYASYTTSVATYPAIRTFYSPHPHLNRLPTEPSPVPLLVFVHGLGGSLAQFHHLLTSLSNVGSCFGIDLPGCGLSKFAPTNWDAYTVEALAELLVEAIEQHRDRDAGQEVVLVGHSLGCSLSALLASSNSPIGKNLKEHILGLVAVCPKASPPSPEEVTVFRRLLYVPGPLFDLWRCWDRRGGAKSASVMRMVGDDADLETRDLQVRFNKQSKTPVWRRMAWGTLPDYKNGDNQANGGIPGECVWAGIHIPMLLVAGEADSVTKPAEVQKLLKLFGKGSTHTRIDSSGSSIIPDASRVHDSAPASPNPLAHEEYYGVEPTDQEKQNRFVGDKRKRLVKSVVLPAPASHALLYDRATYRTLSGIIQDFLSQNIDSRLGLGWQLQYMNTSGKWDVKNLAKWQKVAPVSEPIANTFAALKMLREVDDQHNPVIFSQKYHGRIHAVVDISHESPVYNPVQMEKGGIRYYKHPTVSKIPPTPDETRDFIALIDRLQRDIDDQMEKREVPSLPRPLVGVHCHYGYNRTGFLIVCYLIERLGFGVQDAIDEFNRCRPPGIRHGHFVDTLFVRYCVGLQRAPTL</sequence>
<dbReference type="PANTHER" id="PTHR10367">
    <property type="entry name" value="MRNA-CAPPING ENZYME"/>
    <property type="match status" value="1"/>
</dbReference>
<dbReference type="InterPro" id="IPR000340">
    <property type="entry name" value="Dual-sp_phosphatase_cat-dom"/>
</dbReference>
<keyword evidence="1" id="KW-0378">Hydrolase</keyword>
<proteinExistence type="predicted"/>
<dbReference type="GO" id="GO:0017000">
    <property type="term" value="P:antibiotic biosynthetic process"/>
    <property type="evidence" value="ECO:0007669"/>
    <property type="project" value="UniProtKB-ARBA"/>
</dbReference>
<dbReference type="FunFam" id="3.90.190.10:FF:000090">
    <property type="entry name" value="Dual specificity phosphatase catalytic domain protein"/>
    <property type="match status" value="1"/>
</dbReference>
<dbReference type="CDD" id="cd14502">
    <property type="entry name" value="RNA_5'-triphosphatase"/>
    <property type="match status" value="1"/>
</dbReference>
<dbReference type="EMBL" id="JAPMSZ010000011">
    <property type="protein sequence ID" value="KAJ5084628.1"/>
    <property type="molecule type" value="Genomic_DNA"/>
</dbReference>
<dbReference type="InterPro" id="IPR016130">
    <property type="entry name" value="Tyr_Pase_AS"/>
</dbReference>
<evidence type="ECO:0000256" key="1">
    <source>
        <dbReference type="ARBA" id="ARBA00022801"/>
    </source>
</evidence>
<feature type="compositionally biased region" description="Polar residues" evidence="3">
    <location>
        <begin position="146"/>
        <end position="158"/>
    </location>
</feature>
<dbReference type="Proteomes" id="UP001141434">
    <property type="component" value="Unassembled WGS sequence"/>
</dbReference>
<feature type="compositionally biased region" description="Acidic residues" evidence="3">
    <location>
        <begin position="115"/>
        <end position="125"/>
    </location>
</feature>
<dbReference type="RefSeq" id="XP_056508025.1">
    <property type="nucleotide sequence ID" value="XM_056659732.1"/>
</dbReference>